<protein>
    <submittedName>
        <fullName evidence="5">Cyanophycin synthetase</fullName>
        <ecNumber evidence="5">6.3.2.29</ecNumber>
    </submittedName>
</protein>
<dbReference type="GO" id="GO:0018169">
    <property type="term" value="F:ribosomal S6-glutamic acid ligase activity"/>
    <property type="evidence" value="ECO:0007669"/>
    <property type="project" value="TreeGrafter"/>
</dbReference>
<keyword evidence="1" id="KW-0067">ATP-binding</keyword>
<gene>
    <name evidence="5" type="primary">cphA_1</name>
    <name evidence="6" type="synonym">cphA_2</name>
    <name evidence="5" type="ORF">AELLOGFF_02633</name>
    <name evidence="6" type="ORF">AELLOGFF_06224</name>
</gene>
<dbReference type="InterPro" id="IPR013651">
    <property type="entry name" value="ATP-grasp_RimK-type"/>
</dbReference>
<dbReference type="Pfam" id="PF08443">
    <property type="entry name" value="RimK"/>
    <property type="match status" value="1"/>
</dbReference>
<dbReference type="NCBIfam" id="TIGR03103">
    <property type="entry name" value="trio_acet_GNAT"/>
    <property type="match status" value="1"/>
</dbReference>
<keyword evidence="1" id="KW-0547">Nucleotide-binding</keyword>
<evidence type="ECO:0000313" key="7">
    <source>
        <dbReference type="Proteomes" id="UP000430146"/>
    </source>
</evidence>
<dbReference type="GO" id="GO:0004363">
    <property type="term" value="F:glutathione synthase activity"/>
    <property type="evidence" value="ECO:0007669"/>
    <property type="project" value="InterPro"/>
</dbReference>
<feature type="region of interest" description="Disordered" evidence="2">
    <location>
        <begin position="579"/>
        <end position="599"/>
    </location>
</feature>
<dbReference type="InterPro" id="IPR004218">
    <property type="entry name" value="GSHS_ATP-bd"/>
</dbReference>
<dbReference type="InterPro" id="IPR017534">
    <property type="entry name" value="GNAT-acetyltransferase"/>
</dbReference>
<dbReference type="SUPFAM" id="SSF56059">
    <property type="entry name" value="Glutathione synthetase ATP-binding domain-like"/>
    <property type="match status" value="1"/>
</dbReference>
<proteinExistence type="predicted"/>
<evidence type="ECO:0000259" key="4">
    <source>
        <dbReference type="PROSITE" id="PS51186"/>
    </source>
</evidence>
<dbReference type="InterPro" id="IPR000182">
    <property type="entry name" value="GNAT_dom"/>
</dbReference>
<dbReference type="EMBL" id="CACSIP010000050">
    <property type="protein sequence ID" value="CAA0133825.1"/>
    <property type="molecule type" value="Genomic_DNA"/>
</dbReference>
<dbReference type="Gene3D" id="3.40.630.30">
    <property type="match status" value="1"/>
</dbReference>
<dbReference type="PANTHER" id="PTHR21621:SF0">
    <property type="entry name" value="BETA-CITRYLGLUTAMATE SYNTHASE B-RELATED"/>
    <property type="match status" value="1"/>
</dbReference>
<evidence type="ECO:0000313" key="5">
    <source>
        <dbReference type="EMBL" id="CAA0089801.1"/>
    </source>
</evidence>
<keyword evidence="7" id="KW-1185">Reference proteome</keyword>
<evidence type="ECO:0000313" key="6">
    <source>
        <dbReference type="EMBL" id="CAA0133825.1"/>
    </source>
</evidence>
<name>A0A5S9NJ47_MYCVN</name>
<dbReference type="GO" id="GO:0005524">
    <property type="term" value="F:ATP binding"/>
    <property type="evidence" value="ECO:0007669"/>
    <property type="project" value="UniProtKB-UniRule"/>
</dbReference>
<sequence>MTDVDPRQDPAAETTEAITLALHDASPPHMVDAMADDVVLELGWGRLIFGQTFADPERLAEVLRQEGQGRRDICIYAREPHVLVSKAPAELFIDPSHTYRLRFADSQETAPALRGFSVRTLESRVDADEMNRVYVRCAMVPAPNDVIWDNHCHQDAIDYLVAVRDDDGAVLGTVTGIDHKVLFSDPENGSSLWTLAVDPAATVPGVGAALTRSLAALYRERGRAYMDLSVAHDNTAAIALYEKLGFARVPVMAVKRKNAINEPLFTHPPETVDDLNPYARIIADEAIRRGIWVEVLDAEAGEMRLSHGGRSVITRESLSEYTSAVAMSRCDDKRLTRRIVSDAGIIVPRGRLATFDEADHEFLAEVGDVVVKPTRGEQGKGITVGVDGPDELDAALARAREQHPEVLIEQRAEGDDLRLVVIDGKVVAAALRRPAEVTGTGRHTVRELIDAQSRRRAAATGGESRIPMDAVTETTVKEAGWSFDDVLPEGTRLRVRRTANLHQGGTIHDVTATVHPELRSVAVAAADAIGVPVTGIDLLVPDVTRPEYAFIEANERPGLANHEPQPTAKAFVDFLFPGQPGIPQNWTPEEVDRTKSDSP</sequence>
<dbReference type="PROSITE" id="PS50975">
    <property type="entry name" value="ATP_GRASP"/>
    <property type="match status" value="1"/>
</dbReference>
<dbReference type="EC" id="6.3.2.29" evidence="5"/>
<dbReference type="EMBL" id="CACSIP010000002">
    <property type="protein sequence ID" value="CAA0089801.1"/>
    <property type="molecule type" value="Genomic_DNA"/>
</dbReference>
<reference evidence="5 7" key="1">
    <citation type="submission" date="2019-11" db="EMBL/GenBank/DDBJ databases">
        <authorList>
            <person name="Holert J."/>
        </authorList>
    </citation>
    <scope>NUCLEOTIDE SEQUENCE [LARGE SCALE GENOMIC DNA]</scope>
    <source>
        <strain evidence="5">BC8_1</strain>
    </source>
</reference>
<dbReference type="PANTHER" id="PTHR21621">
    <property type="entry name" value="RIBOSOMAL PROTEIN S6 MODIFICATION PROTEIN"/>
    <property type="match status" value="1"/>
</dbReference>
<dbReference type="InterPro" id="IPR011761">
    <property type="entry name" value="ATP-grasp"/>
</dbReference>
<dbReference type="Pfam" id="PF02955">
    <property type="entry name" value="GSH-S_ATP"/>
    <property type="match status" value="1"/>
</dbReference>
<dbReference type="GO" id="GO:0071160">
    <property type="term" value="F:cyanophycin synthetase activity (L-aspartate-adding)"/>
    <property type="evidence" value="ECO:0007669"/>
    <property type="project" value="UniProtKB-EC"/>
</dbReference>
<keyword evidence="5" id="KW-0436">Ligase</keyword>
<evidence type="ECO:0000256" key="1">
    <source>
        <dbReference type="PROSITE-ProRule" id="PRU00409"/>
    </source>
</evidence>
<dbReference type="RefSeq" id="WP_159228963.1">
    <property type="nucleotide sequence ID" value="NZ_CACSIP010000002.1"/>
</dbReference>
<dbReference type="GO" id="GO:0016747">
    <property type="term" value="F:acyltransferase activity, transferring groups other than amino-acyl groups"/>
    <property type="evidence" value="ECO:0007669"/>
    <property type="project" value="InterPro"/>
</dbReference>
<organism evidence="5 7">
    <name type="scientific">Mycolicibacterium vanbaalenii</name>
    <name type="common">Mycobacterium vanbaalenii</name>
    <dbReference type="NCBI Taxonomy" id="110539"/>
    <lineage>
        <taxon>Bacteria</taxon>
        <taxon>Bacillati</taxon>
        <taxon>Actinomycetota</taxon>
        <taxon>Actinomycetes</taxon>
        <taxon>Mycobacteriales</taxon>
        <taxon>Mycobacteriaceae</taxon>
        <taxon>Mycolicibacterium</taxon>
    </lineage>
</organism>
<evidence type="ECO:0000259" key="3">
    <source>
        <dbReference type="PROSITE" id="PS50975"/>
    </source>
</evidence>
<dbReference type="GO" id="GO:0046872">
    <property type="term" value="F:metal ion binding"/>
    <property type="evidence" value="ECO:0007669"/>
    <property type="project" value="InterPro"/>
</dbReference>
<feature type="domain" description="N-acetyltransferase" evidence="4">
    <location>
        <begin position="116"/>
        <end position="267"/>
    </location>
</feature>
<dbReference type="InterPro" id="IPR016181">
    <property type="entry name" value="Acyl_CoA_acyltransferase"/>
</dbReference>
<dbReference type="Gene3D" id="3.30.470.20">
    <property type="entry name" value="ATP-grasp fold, B domain"/>
    <property type="match status" value="2"/>
</dbReference>
<evidence type="ECO:0000256" key="2">
    <source>
        <dbReference type="SAM" id="MobiDB-lite"/>
    </source>
</evidence>
<dbReference type="Pfam" id="PF00583">
    <property type="entry name" value="Acetyltransf_1"/>
    <property type="match status" value="1"/>
</dbReference>
<dbReference type="PROSITE" id="PS51186">
    <property type="entry name" value="GNAT"/>
    <property type="match status" value="1"/>
</dbReference>
<dbReference type="GO" id="GO:0009432">
    <property type="term" value="P:SOS response"/>
    <property type="evidence" value="ECO:0007669"/>
    <property type="project" value="TreeGrafter"/>
</dbReference>
<dbReference type="Proteomes" id="UP000430146">
    <property type="component" value="Unassembled WGS sequence"/>
</dbReference>
<feature type="compositionally biased region" description="Basic and acidic residues" evidence="2">
    <location>
        <begin position="590"/>
        <end position="599"/>
    </location>
</feature>
<dbReference type="AlphaFoldDB" id="A0A5S9NJ47"/>
<accession>A0A5S9NJ47</accession>
<dbReference type="SUPFAM" id="SSF55729">
    <property type="entry name" value="Acyl-CoA N-acyltransferases (Nat)"/>
    <property type="match status" value="1"/>
</dbReference>
<dbReference type="GO" id="GO:0005737">
    <property type="term" value="C:cytoplasm"/>
    <property type="evidence" value="ECO:0007669"/>
    <property type="project" value="TreeGrafter"/>
</dbReference>
<feature type="domain" description="ATP-grasp" evidence="3">
    <location>
        <begin position="337"/>
        <end position="580"/>
    </location>
</feature>
<dbReference type="OrthoDB" id="9803907at2"/>